<dbReference type="Proteomes" id="UP001152598">
    <property type="component" value="Unassembled WGS sequence"/>
</dbReference>
<dbReference type="AlphaFoldDB" id="A0AAP3Z0K0"/>
<dbReference type="RefSeq" id="WP_278228302.1">
    <property type="nucleotide sequence ID" value="NZ_JAOWLV010000002.1"/>
</dbReference>
<comment type="caution">
    <text evidence="1">The sequence shown here is derived from an EMBL/GenBank/DDBJ whole genome shotgun (WGS) entry which is preliminary data.</text>
</comment>
<evidence type="ECO:0000313" key="2">
    <source>
        <dbReference type="Proteomes" id="UP001152598"/>
    </source>
</evidence>
<protein>
    <submittedName>
        <fullName evidence="1">Uncharacterized protein</fullName>
    </submittedName>
</protein>
<accession>A0AAP3Z0K0</accession>
<dbReference type="EMBL" id="JAOWLV010000002">
    <property type="protein sequence ID" value="MDG4976100.1"/>
    <property type="molecule type" value="Genomic_DNA"/>
</dbReference>
<organism evidence="1 2">
    <name type="scientific">Lactococcus lactis</name>
    <dbReference type="NCBI Taxonomy" id="1358"/>
    <lineage>
        <taxon>Bacteria</taxon>
        <taxon>Bacillati</taxon>
        <taxon>Bacillota</taxon>
        <taxon>Bacilli</taxon>
        <taxon>Lactobacillales</taxon>
        <taxon>Streptococcaceae</taxon>
        <taxon>Lactococcus</taxon>
    </lineage>
</organism>
<reference evidence="1" key="2">
    <citation type="journal article" date="2023" name="Food Microbiol.">
        <title>Evaluation of the fermentation potential of lactic acid bacteria isolated from herbs, fruits and vegetables as starter cultures in nut-based milk alternatives.</title>
        <authorList>
            <person name="Huang W."/>
            <person name="Dong A."/>
            <person name="Pham H.T."/>
            <person name="Zhou C."/>
            <person name="Huo Z."/>
            <person name="Watjen A.P."/>
            <person name="Prakash S."/>
            <person name="Bang-Berthelsen C.H."/>
            <person name="Turner M.S."/>
        </authorList>
    </citation>
    <scope>NUCLEOTIDE SEQUENCE</scope>
    <source>
        <strain evidence="1">54</strain>
    </source>
</reference>
<proteinExistence type="predicted"/>
<name>A0AAP3Z0K0_9LACT</name>
<gene>
    <name evidence="1" type="ORF">OGZ50_05045</name>
</gene>
<reference evidence="1" key="1">
    <citation type="submission" date="2022-10" db="EMBL/GenBank/DDBJ databases">
        <authorList>
            <person name="Turner M.S."/>
            <person name="Huang W."/>
        </authorList>
    </citation>
    <scope>NUCLEOTIDE SEQUENCE</scope>
    <source>
        <strain evidence="1">54</strain>
    </source>
</reference>
<sequence>MALQTYRFTQCFVECDKCQSGEVVNTGDMGTRTIEDVKKYWRSNGWRIGKTTLCPVCNHKN</sequence>
<evidence type="ECO:0000313" key="1">
    <source>
        <dbReference type="EMBL" id="MDG4976100.1"/>
    </source>
</evidence>